<dbReference type="InterPro" id="IPR006016">
    <property type="entry name" value="UspA"/>
</dbReference>
<dbReference type="Pfam" id="PF00654">
    <property type="entry name" value="Voltage_CLC"/>
    <property type="match status" value="1"/>
</dbReference>
<dbReference type="Gene3D" id="1.10.3080.10">
    <property type="entry name" value="Clc chloride channel"/>
    <property type="match status" value="1"/>
</dbReference>
<dbReference type="PRINTS" id="PR00762">
    <property type="entry name" value="CLCHANNEL"/>
</dbReference>
<dbReference type="KEGG" id="dsl:Dacsa_0359"/>
<dbReference type="EMBL" id="CP003944">
    <property type="protein sequence ID" value="AFZ49152.1"/>
    <property type="molecule type" value="Genomic_DNA"/>
</dbReference>
<dbReference type="GO" id="GO:0005886">
    <property type="term" value="C:plasma membrane"/>
    <property type="evidence" value="ECO:0007669"/>
    <property type="project" value="TreeGrafter"/>
</dbReference>
<keyword evidence="6 9" id="KW-0472">Membrane</keyword>
<dbReference type="CDD" id="cd00293">
    <property type="entry name" value="USP-like"/>
    <property type="match status" value="1"/>
</dbReference>
<evidence type="ECO:0000256" key="9">
    <source>
        <dbReference type="SAM" id="Phobius"/>
    </source>
</evidence>
<evidence type="ECO:0000256" key="1">
    <source>
        <dbReference type="ARBA" id="ARBA00004141"/>
    </source>
</evidence>
<keyword evidence="4 9" id="KW-1133">Transmembrane helix</keyword>
<dbReference type="eggNOG" id="COG0038">
    <property type="taxonomic scope" value="Bacteria"/>
</dbReference>
<dbReference type="Proteomes" id="UP000010482">
    <property type="component" value="Chromosome"/>
</dbReference>
<dbReference type="Gene3D" id="3.40.50.12370">
    <property type="match status" value="1"/>
</dbReference>
<keyword evidence="3 9" id="KW-0812">Transmembrane</keyword>
<feature type="transmembrane region" description="Helical" evidence="9">
    <location>
        <begin position="263"/>
        <end position="281"/>
    </location>
</feature>
<feature type="transmembrane region" description="Helical" evidence="9">
    <location>
        <begin position="301"/>
        <end position="320"/>
    </location>
</feature>
<dbReference type="STRING" id="13035.Dacsa_0359"/>
<dbReference type="Pfam" id="PF00571">
    <property type="entry name" value="CBS"/>
    <property type="match status" value="2"/>
</dbReference>
<dbReference type="eggNOG" id="COG0589">
    <property type="taxonomic scope" value="Bacteria"/>
</dbReference>
<keyword evidence="2" id="KW-0813">Transport</keyword>
<feature type="transmembrane region" description="Helical" evidence="9">
    <location>
        <begin position="332"/>
        <end position="353"/>
    </location>
</feature>
<reference evidence="11" key="1">
    <citation type="submission" date="2012-04" db="EMBL/GenBank/DDBJ databases">
        <title>Finished genome of Dactylococcopsis salina PCC 8305.</title>
        <authorList>
            <consortium name="US DOE Joint Genome Institute"/>
            <person name="Gugger M."/>
            <person name="Coursin T."/>
            <person name="Rippka R."/>
            <person name="Tandeau De Marsac N."/>
            <person name="Huntemann M."/>
            <person name="Wei C.-L."/>
            <person name="Han J."/>
            <person name="Detter J.C."/>
            <person name="Han C."/>
            <person name="Tapia R."/>
            <person name="Daligault H."/>
            <person name="Chen A."/>
            <person name="Krypides N."/>
            <person name="Mavromatis K."/>
            <person name="Markowitz V."/>
            <person name="Szeto E."/>
            <person name="Ivanova N."/>
            <person name="Ovchinnikova G."/>
            <person name="Pagani I."/>
            <person name="Pati A."/>
            <person name="Goodwin L."/>
            <person name="Peters L."/>
            <person name="Pitluck S."/>
            <person name="Woyke T."/>
            <person name="Kerfeld C."/>
        </authorList>
    </citation>
    <scope>NUCLEOTIDE SEQUENCE [LARGE SCALE GENOMIC DNA]</scope>
    <source>
        <strain evidence="11">PCC 8305</strain>
    </source>
</reference>
<feature type="transmembrane region" description="Helical" evidence="9">
    <location>
        <begin position="53"/>
        <end position="75"/>
    </location>
</feature>
<feature type="transmembrane region" description="Helical" evidence="9">
    <location>
        <begin position="102"/>
        <end position="119"/>
    </location>
</feature>
<organism evidence="11 12">
    <name type="scientific">Dactylococcopsis salina (strain PCC 8305)</name>
    <name type="common">Myxobactron salinum</name>
    <dbReference type="NCBI Taxonomy" id="13035"/>
    <lineage>
        <taxon>Bacteria</taxon>
        <taxon>Bacillati</taxon>
        <taxon>Cyanobacteriota</taxon>
        <taxon>Cyanophyceae</taxon>
        <taxon>Nodosilineales</taxon>
        <taxon>Cymatolegaceae</taxon>
        <taxon>Dactylococcopsis</taxon>
    </lineage>
</organism>
<gene>
    <name evidence="11" type="ORF">Dacsa_0359</name>
</gene>
<name>K9YRN6_DACS8</name>
<protein>
    <submittedName>
        <fullName evidence="11">Chloride channel protein EriC</fullName>
    </submittedName>
</protein>
<evidence type="ECO:0000313" key="12">
    <source>
        <dbReference type="Proteomes" id="UP000010482"/>
    </source>
</evidence>
<proteinExistence type="predicted"/>
<feature type="domain" description="CBS" evidence="10">
    <location>
        <begin position="506"/>
        <end position="562"/>
    </location>
</feature>
<dbReference type="Pfam" id="PF00582">
    <property type="entry name" value="Usp"/>
    <property type="match status" value="1"/>
</dbReference>
<dbReference type="PATRIC" id="fig|13035.3.peg.406"/>
<dbReference type="CDD" id="cd01031">
    <property type="entry name" value="EriC"/>
    <property type="match status" value="1"/>
</dbReference>
<evidence type="ECO:0000313" key="11">
    <source>
        <dbReference type="EMBL" id="AFZ49152.1"/>
    </source>
</evidence>
<keyword evidence="7" id="KW-0868">Chloride</keyword>
<dbReference type="SUPFAM" id="SSF52402">
    <property type="entry name" value="Adenine nucleotide alpha hydrolases-like"/>
    <property type="match status" value="1"/>
</dbReference>
<feature type="transmembrane region" description="Helical" evidence="9">
    <location>
        <begin position="395"/>
        <end position="415"/>
    </location>
</feature>
<keyword evidence="12" id="KW-1185">Reference proteome</keyword>
<comment type="subcellular location">
    <subcellularLocation>
        <location evidence="1">Membrane</location>
        <topology evidence="1">Multi-pass membrane protein</topology>
    </subcellularLocation>
</comment>
<evidence type="ECO:0000256" key="8">
    <source>
        <dbReference type="PROSITE-ProRule" id="PRU00703"/>
    </source>
</evidence>
<feature type="transmembrane region" description="Helical" evidence="9">
    <location>
        <begin position="150"/>
        <end position="174"/>
    </location>
</feature>
<keyword evidence="8" id="KW-0129">CBS domain</keyword>
<evidence type="ECO:0000256" key="7">
    <source>
        <dbReference type="ARBA" id="ARBA00023214"/>
    </source>
</evidence>
<accession>K9YRN6</accession>
<dbReference type="InterPro" id="IPR046342">
    <property type="entry name" value="CBS_dom_sf"/>
</dbReference>
<dbReference type="Gene3D" id="3.10.580.10">
    <property type="entry name" value="CBS-domain"/>
    <property type="match status" value="1"/>
</dbReference>
<feature type="domain" description="CBS" evidence="10">
    <location>
        <begin position="445"/>
        <end position="500"/>
    </location>
</feature>
<dbReference type="PANTHER" id="PTHR45711:SF10">
    <property type="entry name" value="CHLORIDE CHANNEL PROTEIN"/>
    <property type="match status" value="1"/>
</dbReference>
<sequence>MFKFLRLRPVDQRYALLEACLIGVISALAAIALKGGIGWLGGYRVQMANEHGWLVLPLAGFLFGGLTGVCLQWLAPDVGGGGIPQVKAVLAQFPMSLSLRSALVKMLGTIFILGAGFTLGRRGPTVHMGAALAAQLTVWLPTSPQHRRQMIAAGAAAGLAAGFNTPIAGIVFVIEELMRDISGFTLETAILASFTGAVVSRLFGASDVNLSGLVSQKGWDVTFVSQEIPFFYCWESVQDYWGFYFNRGILFSLRCYQNLSFPLPLRIAVAGLISGSIVAALPPFFRDNAGLRDFLITGEGGWQLTAIALIAYFILTLVAYGSGAPGGLFSPALVLGSALGYLIGVAEVSILEFGSANTYALAGMGAMFTAVVRVPVTAIIIIFELTANFELVLPLMITCATAYVVAEGLASGSLYQRLLAAKGINLREEAQVDPLLARLTAEQVMQSSVDTLSPDLTLDETCQAFSRSPHRGFPVVEQGRLVGMITQTDLGKFMSRSQPLTLQDMMTKRPMSVSPTAPLQEVLYLLNRYQLSHLPVTKRERLVGIITRSDIIRAEVEELHDPKRIPSGMEQRVTGEPSYIIYQTRSPAVGKGRILLPLANPDTVASLTEFGSAIAQFSQAELELLHLIKVPRHLAPDQVWVDDTIGRKLLQQGETIANQYKIPIHTQIRTTHERSEAILEVIQERKISLLILGWKGTKNIFTGHLFGKIASKLIRRANCDLVLIKRSEDQKQREKEYTRWLIPLAMENTQVEQLLALLPQLSALFPNPEYILCGVTANSETNDTQTLLETRAEALQKQLESPVESIGLSPPSQENQVLQLAREKACDVIVLLTNLQIASRSLILEPSDENNLPAMIANRFQGTVILVRPAPKT</sequence>
<feature type="transmembrane region" description="Helical" evidence="9">
    <location>
        <begin position="359"/>
        <end position="383"/>
    </location>
</feature>
<evidence type="ECO:0000256" key="6">
    <source>
        <dbReference type="ARBA" id="ARBA00023136"/>
    </source>
</evidence>
<dbReference type="SUPFAM" id="SSF54631">
    <property type="entry name" value="CBS-domain pair"/>
    <property type="match status" value="1"/>
</dbReference>
<evidence type="ECO:0000259" key="10">
    <source>
        <dbReference type="PROSITE" id="PS51371"/>
    </source>
</evidence>
<evidence type="ECO:0000256" key="3">
    <source>
        <dbReference type="ARBA" id="ARBA00022692"/>
    </source>
</evidence>
<dbReference type="PANTHER" id="PTHR45711">
    <property type="entry name" value="CHLORIDE CHANNEL PROTEIN"/>
    <property type="match status" value="1"/>
</dbReference>
<dbReference type="SUPFAM" id="SSF81340">
    <property type="entry name" value="Clc chloride channel"/>
    <property type="match status" value="1"/>
</dbReference>
<evidence type="ECO:0000256" key="5">
    <source>
        <dbReference type="ARBA" id="ARBA00023065"/>
    </source>
</evidence>
<dbReference type="SMART" id="SM00116">
    <property type="entry name" value="CBS"/>
    <property type="match status" value="2"/>
</dbReference>
<evidence type="ECO:0000256" key="2">
    <source>
        <dbReference type="ARBA" id="ARBA00022448"/>
    </source>
</evidence>
<dbReference type="eggNOG" id="COG0517">
    <property type="taxonomic scope" value="Bacteria"/>
</dbReference>
<keyword evidence="5" id="KW-0406">Ion transport</keyword>
<dbReference type="GO" id="GO:0005247">
    <property type="term" value="F:voltage-gated chloride channel activity"/>
    <property type="evidence" value="ECO:0007669"/>
    <property type="project" value="TreeGrafter"/>
</dbReference>
<dbReference type="InterPro" id="IPR000644">
    <property type="entry name" value="CBS_dom"/>
</dbReference>
<dbReference type="InterPro" id="IPR001807">
    <property type="entry name" value="ClC"/>
</dbReference>
<dbReference type="HOGENOM" id="CLU_1136583_0_0_3"/>
<dbReference type="InterPro" id="IPR014743">
    <property type="entry name" value="Cl-channel_core"/>
</dbReference>
<dbReference type="PROSITE" id="PS51371">
    <property type="entry name" value="CBS"/>
    <property type="match status" value="2"/>
</dbReference>
<dbReference type="AlphaFoldDB" id="K9YRN6"/>
<feature type="transmembrane region" description="Helical" evidence="9">
    <location>
        <begin position="14"/>
        <end position="33"/>
    </location>
</feature>
<evidence type="ECO:0000256" key="4">
    <source>
        <dbReference type="ARBA" id="ARBA00022989"/>
    </source>
</evidence>